<name>A0A8B7Y382_ACAPL</name>
<dbReference type="GeneID" id="110976943"/>
<comment type="subcellular location">
    <subcellularLocation>
        <location evidence="1">Cytoplasm</location>
        <location evidence="1">Cytoskeleton</location>
        <location evidence="1">Cilium basal body</location>
    </subcellularLocation>
</comment>
<dbReference type="InterPro" id="IPR010796">
    <property type="entry name" value="C2_B9-type_dom"/>
</dbReference>
<organism evidence="7 8">
    <name type="scientific">Acanthaster planci</name>
    <name type="common">Crown-of-thorns starfish</name>
    <dbReference type="NCBI Taxonomy" id="133434"/>
    <lineage>
        <taxon>Eukaryota</taxon>
        <taxon>Metazoa</taxon>
        <taxon>Echinodermata</taxon>
        <taxon>Eleutherozoa</taxon>
        <taxon>Asterozoa</taxon>
        <taxon>Asteroidea</taxon>
        <taxon>Valvatacea</taxon>
        <taxon>Valvatida</taxon>
        <taxon>Acanthasteridae</taxon>
        <taxon>Acanthaster</taxon>
    </lineage>
</organism>
<dbReference type="Proteomes" id="UP000694845">
    <property type="component" value="Unplaced"/>
</dbReference>
<gene>
    <name evidence="8" type="primary">LOC110976943</name>
</gene>
<reference evidence="8" key="1">
    <citation type="submission" date="2025-08" db="UniProtKB">
        <authorList>
            <consortium name="RefSeq"/>
        </authorList>
    </citation>
    <scope>IDENTIFICATION</scope>
</reference>
<protein>
    <submittedName>
        <fullName evidence="8">Meckel syndrome type 1 protein-like isoform X1</fullName>
    </submittedName>
</protein>
<dbReference type="KEGG" id="aplc:110976943"/>
<dbReference type="PROSITE" id="PS51381">
    <property type="entry name" value="C2_B9"/>
    <property type="match status" value="1"/>
</dbReference>
<keyword evidence="7" id="KW-1185">Reference proteome</keyword>
<evidence type="ECO:0000256" key="3">
    <source>
        <dbReference type="ARBA" id="ARBA00022794"/>
    </source>
</evidence>
<dbReference type="AlphaFoldDB" id="A0A8B7Y382"/>
<feature type="region of interest" description="Disordered" evidence="6">
    <location>
        <begin position="45"/>
        <end position="75"/>
    </location>
</feature>
<dbReference type="OrthoDB" id="10263520at2759"/>
<keyword evidence="4" id="KW-0206">Cytoskeleton</keyword>
<evidence type="ECO:0000256" key="4">
    <source>
        <dbReference type="ARBA" id="ARBA00023212"/>
    </source>
</evidence>
<accession>A0A8B7Y382</accession>
<dbReference type="PANTHER" id="PTHR12968:SF4">
    <property type="entry name" value="TECTONIC-LIKE COMPLEX MEMBER MKS1"/>
    <property type="match status" value="1"/>
</dbReference>
<dbReference type="GO" id="GO:0060271">
    <property type="term" value="P:cilium assembly"/>
    <property type="evidence" value="ECO:0007669"/>
    <property type="project" value="TreeGrafter"/>
</dbReference>
<evidence type="ECO:0000256" key="2">
    <source>
        <dbReference type="ARBA" id="ARBA00022490"/>
    </source>
</evidence>
<dbReference type="CTD" id="54903"/>
<dbReference type="Pfam" id="PF07162">
    <property type="entry name" value="B9-C2"/>
    <property type="match status" value="1"/>
</dbReference>
<evidence type="ECO:0000256" key="6">
    <source>
        <dbReference type="SAM" id="MobiDB-lite"/>
    </source>
</evidence>
<dbReference type="GO" id="GO:0036038">
    <property type="term" value="C:MKS complex"/>
    <property type="evidence" value="ECO:0007669"/>
    <property type="project" value="TreeGrafter"/>
</dbReference>
<sequence>MAEDSGGGGGSDLGTAYYRSRDPIKNFKIKVHLKRVTGTSLVPTAYSNEEAGPSHEGMEMRPLGSRRSMKSQVRPEDDETYTLKWQEKLFSQLEVELYRDRDNCKRPIEERYHREITAMYNDGDGRPTTRIFSYVDHDTFASLEEQNAVTTSSKETPSFLTQKMQNVRRRKQTERRNGYGDGSSFQPKINPVMEAPSEEHKRSAHVIDTPVQTMYIMADLSAVEDEPTILDEYILCTIKYDTHGVLSVTPDFNRYRPPYTIVTESTQRDTFEYTLELASLPMARRDQDRETKMFRELYQRHMDYVGAMVGHDFEQVASGILRLLVYGEIVSAKNYEYDNLYVHFFVELPKHWSTDTAQQLSGVTQTCSTKEIDRENVAYFCYPFDLELFYKQEELGEEEHREPLLPQWPQIFLEVLSIDSWQRYRTEGYGYLTIPSTPGIHTVEVQTWRPSGQHYFNNLRRFFIGGSPELEDPTYVAVPPTHEGSVISRFGFRTEATGSVTLKLNLLQQSQIFMDKVDSKRKVGTLLDRLGGLTMQASVQNVLELFQRARKRMQAAKETLSTIQ</sequence>
<evidence type="ECO:0000256" key="5">
    <source>
        <dbReference type="ARBA" id="ARBA00023273"/>
    </source>
</evidence>
<keyword evidence="2" id="KW-0963">Cytoplasm</keyword>
<proteinExistence type="predicted"/>
<dbReference type="RefSeq" id="XP_022086366.1">
    <property type="nucleotide sequence ID" value="XM_022230674.1"/>
</dbReference>
<feature type="region of interest" description="Disordered" evidence="6">
    <location>
        <begin position="164"/>
        <end position="189"/>
    </location>
</feature>
<evidence type="ECO:0000313" key="7">
    <source>
        <dbReference type="Proteomes" id="UP000694845"/>
    </source>
</evidence>
<evidence type="ECO:0000313" key="8">
    <source>
        <dbReference type="RefSeq" id="XP_022086366.1"/>
    </source>
</evidence>
<dbReference type="PANTHER" id="PTHR12968">
    <property type="entry name" value="B9 DOMAIN-CONTAINING"/>
    <property type="match status" value="1"/>
</dbReference>
<keyword evidence="3" id="KW-0970">Cilium biogenesis/degradation</keyword>
<keyword evidence="5" id="KW-0966">Cell projection</keyword>
<evidence type="ECO:0000256" key="1">
    <source>
        <dbReference type="ARBA" id="ARBA00004120"/>
    </source>
</evidence>